<comment type="caution">
    <text evidence="2">The sequence shown here is derived from an EMBL/GenBank/DDBJ whole genome shotgun (WGS) entry which is preliminary data.</text>
</comment>
<dbReference type="Pfam" id="PF00535">
    <property type="entry name" value="Glycos_transf_2"/>
    <property type="match status" value="1"/>
</dbReference>
<protein>
    <submittedName>
        <fullName evidence="2">Glycosyltransferase family 2 protein</fullName>
    </submittedName>
</protein>
<evidence type="ECO:0000313" key="2">
    <source>
        <dbReference type="EMBL" id="TGV04417.1"/>
    </source>
</evidence>
<dbReference type="GO" id="GO:0016740">
    <property type="term" value="F:transferase activity"/>
    <property type="evidence" value="ECO:0007669"/>
    <property type="project" value="UniProtKB-KW"/>
</dbReference>
<name>A0A4S1E1F9_9FLAO</name>
<dbReference type="Proteomes" id="UP000307602">
    <property type="component" value="Unassembled WGS sequence"/>
</dbReference>
<dbReference type="EMBL" id="SRSO01000002">
    <property type="protein sequence ID" value="TGV04417.1"/>
    <property type="molecule type" value="Genomic_DNA"/>
</dbReference>
<reference evidence="2 3" key="1">
    <citation type="submission" date="2019-04" db="EMBL/GenBank/DDBJ databases">
        <authorList>
            <person name="Liu A."/>
        </authorList>
    </citation>
    <scope>NUCLEOTIDE SEQUENCE [LARGE SCALE GENOMIC DNA]</scope>
    <source>
        <strain evidence="2 3">RZ03</strain>
    </source>
</reference>
<dbReference type="OrthoDB" id="6307329at2"/>
<dbReference type="InterPro" id="IPR050834">
    <property type="entry name" value="Glycosyltransf_2"/>
</dbReference>
<keyword evidence="2" id="KW-0808">Transferase</keyword>
<dbReference type="PANTHER" id="PTHR43685:SF11">
    <property type="entry name" value="GLYCOSYLTRANSFERASE TAGX-RELATED"/>
    <property type="match status" value="1"/>
</dbReference>
<dbReference type="CDD" id="cd00761">
    <property type="entry name" value="Glyco_tranf_GTA_type"/>
    <property type="match status" value="1"/>
</dbReference>
<feature type="domain" description="Glycosyltransferase 2-like" evidence="1">
    <location>
        <begin position="6"/>
        <end position="103"/>
    </location>
</feature>
<sequence>MQFSVSVIIPVYNDERFIEKAINSAIQQPEVSEIVVVNDGSTDKTEHILENLQKQNSKIKVYYHEGKLNKGRSASRNLGIKKAIGNYIAFLDADDFYLPNRFTNDKKIFNERKSIEGVYNAISAHFYREGSKAEKEQLSLTTIKKRIAAEVLFEALLLGSEGHFSIDGLTLKKSAFNKVGYFNQTMLVSEDTELIFKLSLKCKLQSGIIDKPVAMRGVHGSNVFNREDLYAEHRIKMYQSLLFWANKNQVALHRIDKLLNTLWVLKYKQKKSLISYIGYWGHLFFNAPRSIFSMLGIKYFPIIRLRQKLFPFLYKHS</sequence>
<organism evidence="2 3">
    <name type="scientific">Flavivirga rizhaonensis</name>
    <dbReference type="NCBI Taxonomy" id="2559571"/>
    <lineage>
        <taxon>Bacteria</taxon>
        <taxon>Pseudomonadati</taxon>
        <taxon>Bacteroidota</taxon>
        <taxon>Flavobacteriia</taxon>
        <taxon>Flavobacteriales</taxon>
        <taxon>Flavobacteriaceae</taxon>
        <taxon>Flavivirga</taxon>
    </lineage>
</organism>
<dbReference type="InterPro" id="IPR001173">
    <property type="entry name" value="Glyco_trans_2-like"/>
</dbReference>
<dbReference type="PANTHER" id="PTHR43685">
    <property type="entry name" value="GLYCOSYLTRANSFERASE"/>
    <property type="match status" value="1"/>
</dbReference>
<dbReference type="InterPro" id="IPR029044">
    <property type="entry name" value="Nucleotide-diphossugar_trans"/>
</dbReference>
<dbReference type="SUPFAM" id="SSF53448">
    <property type="entry name" value="Nucleotide-diphospho-sugar transferases"/>
    <property type="match status" value="1"/>
</dbReference>
<dbReference type="AlphaFoldDB" id="A0A4S1E1F9"/>
<dbReference type="RefSeq" id="WP_135875161.1">
    <property type="nucleotide sequence ID" value="NZ_SRSO01000002.1"/>
</dbReference>
<accession>A0A4S1E1F9</accession>
<evidence type="ECO:0000259" key="1">
    <source>
        <dbReference type="Pfam" id="PF00535"/>
    </source>
</evidence>
<keyword evidence="3" id="KW-1185">Reference proteome</keyword>
<gene>
    <name evidence="2" type="ORF">EM932_02520</name>
</gene>
<proteinExistence type="predicted"/>
<evidence type="ECO:0000313" key="3">
    <source>
        <dbReference type="Proteomes" id="UP000307602"/>
    </source>
</evidence>
<dbReference type="Gene3D" id="3.90.550.10">
    <property type="entry name" value="Spore Coat Polysaccharide Biosynthesis Protein SpsA, Chain A"/>
    <property type="match status" value="1"/>
</dbReference>